<dbReference type="Proteomes" id="UP000694522">
    <property type="component" value="Unplaced"/>
</dbReference>
<evidence type="ECO:0000313" key="1">
    <source>
        <dbReference type="Ensembl" id="ENSACOP00000015671.1"/>
    </source>
</evidence>
<reference evidence="1" key="2">
    <citation type="submission" date="2025-09" db="UniProtKB">
        <authorList>
            <consortium name="Ensembl"/>
        </authorList>
    </citation>
    <scope>IDENTIFICATION</scope>
</reference>
<sequence length="68" mass="7698">SVHALPSRWIQGIEGRASTKGYQGYRDAWDPSSIYLPHAPHRHPLAIALLMPGKLRSRTELWGHAKTR</sequence>
<dbReference type="AlphaFoldDB" id="A0A8B9G2G6"/>
<dbReference type="Ensembl" id="ENSACOT00000016229.1">
    <property type="protein sequence ID" value="ENSACOP00000015671.1"/>
    <property type="gene ID" value="ENSACOG00000010935.1"/>
</dbReference>
<name>A0A8B9G2G6_9PSIT</name>
<organism evidence="1 2">
    <name type="scientific">Amazona collaria</name>
    <name type="common">yellow-billed parrot</name>
    <dbReference type="NCBI Taxonomy" id="241587"/>
    <lineage>
        <taxon>Eukaryota</taxon>
        <taxon>Metazoa</taxon>
        <taxon>Chordata</taxon>
        <taxon>Craniata</taxon>
        <taxon>Vertebrata</taxon>
        <taxon>Euteleostomi</taxon>
        <taxon>Archelosauria</taxon>
        <taxon>Archosauria</taxon>
        <taxon>Dinosauria</taxon>
        <taxon>Saurischia</taxon>
        <taxon>Theropoda</taxon>
        <taxon>Coelurosauria</taxon>
        <taxon>Aves</taxon>
        <taxon>Neognathae</taxon>
        <taxon>Neoaves</taxon>
        <taxon>Telluraves</taxon>
        <taxon>Australaves</taxon>
        <taxon>Psittaciformes</taxon>
        <taxon>Psittacidae</taxon>
        <taxon>Amazona</taxon>
    </lineage>
</organism>
<keyword evidence="2" id="KW-1185">Reference proteome</keyword>
<accession>A0A8B9G2G6</accession>
<evidence type="ECO:0000313" key="2">
    <source>
        <dbReference type="Proteomes" id="UP000694522"/>
    </source>
</evidence>
<reference evidence="1" key="1">
    <citation type="submission" date="2025-08" db="UniProtKB">
        <authorList>
            <consortium name="Ensembl"/>
        </authorList>
    </citation>
    <scope>IDENTIFICATION</scope>
</reference>
<proteinExistence type="predicted"/>
<protein>
    <submittedName>
        <fullName evidence="1">Uncharacterized protein</fullName>
    </submittedName>
</protein>